<feature type="transmembrane region" description="Helical" evidence="1">
    <location>
        <begin position="76"/>
        <end position="94"/>
    </location>
</feature>
<evidence type="ECO:0000313" key="2">
    <source>
        <dbReference type="EMBL" id="MBB6034111.1"/>
    </source>
</evidence>
<dbReference type="RefSeq" id="WP_184787002.1">
    <property type="nucleotide sequence ID" value="NZ_BONT01000044.1"/>
</dbReference>
<dbReference type="InterPro" id="IPR046549">
    <property type="entry name" value="DUF6703"/>
</dbReference>
<evidence type="ECO:0000313" key="3">
    <source>
        <dbReference type="Proteomes" id="UP000548476"/>
    </source>
</evidence>
<evidence type="ECO:0000256" key="1">
    <source>
        <dbReference type="SAM" id="Phobius"/>
    </source>
</evidence>
<gene>
    <name evidence="2" type="ORF">HNR73_001961</name>
</gene>
<feature type="transmembrane region" description="Helical" evidence="1">
    <location>
        <begin position="48"/>
        <end position="64"/>
    </location>
</feature>
<organism evidence="2 3">
    <name type="scientific">Phytomonospora endophytica</name>
    <dbReference type="NCBI Taxonomy" id="714109"/>
    <lineage>
        <taxon>Bacteria</taxon>
        <taxon>Bacillati</taxon>
        <taxon>Actinomycetota</taxon>
        <taxon>Actinomycetes</taxon>
        <taxon>Micromonosporales</taxon>
        <taxon>Micromonosporaceae</taxon>
        <taxon>Phytomonospora</taxon>
    </lineage>
</organism>
<sequence length="95" mass="10370">MVDHNATPEADEAPVRWLLWLERLPKVAVFLAVLVVTLGMLFTPGIPGAVLVLLLAAATGYLIYSTWSKFGTRMRVARVLVVVMLAAMGVAKLFM</sequence>
<keyword evidence="1" id="KW-1133">Transmembrane helix</keyword>
<keyword evidence="3" id="KW-1185">Reference proteome</keyword>
<reference evidence="2 3" key="1">
    <citation type="submission" date="2020-08" db="EMBL/GenBank/DDBJ databases">
        <title>Genomic Encyclopedia of Type Strains, Phase IV (KMG-IV): sequencing the most valuable type-strain genomes for metagenomic binning, comparative biology and taxonomic classification.</title>
        <authorList>
            <person name="Goeker M."/>
        </authorList>
    </citation>
    <scope>NUCLEOTIDE SEQUENCE [LARGE SCALE GENOMIC DNA]</scope>
    <source>
        <strain evidence="2 3">YIM 65646</strain>
    </source>
</reference>
<name>A0A841FA43_9ACTN</name>
<proteinExistence type="predicted"/>
<dbReference type="Proteomes" id="UP000548476">
    <property type="component" value="Unassembled WGS sequence"/>
</dbReference>
<accession>A0A841FA43</accession>
<dbReference type="Pfam" id="PF20444">
    <property type="entry name" value="DUF6703"/>
    <property type="match status" value="1"/>
</dbReference>
<dbReference type="EMBL" id="JACHGT010000004">
    <property type="protein sequence ID" value="MBB6034111.1"/>
    <property type="molecule type" value="Genomic_DNA"/>
</dbReference>
<protein>
    <submittedName>
        <fullName evidence="2">Uncharacterized protein</fullName>
    </submittedName>
</protein>
<keyword evidence="1" id="KW-0472">Membrane</keyword>
<keyword evidence="1" id="KW-0812">Transmembrane</keyword>
<feature type="transmembrane region" description="Helical" evidence="1">
    <location>
        <begin position="24"/>
        <end position="42"/>
    </location>
</feature>
<comment type="caution">
    <text evidence="2">The sequence shown here is derived from an EMBL/GenBank/DDBJ whole genome shotgun (WGS) entry which is preliminary data.</text>
</comment>
<dbReference type="AlphaFoldDB" id="A0A841FA43"/>